<keyword evidence="3" id="KW-0597">Phosphoprotein</keyword>
<dbReference type="InterPro" id="IPR003594">
    <property type="entry name" value="HATPase_dom"/>
</dbReference>
<dbReference type="Proteomes" id="UP000626148">
    <property type="component" value="Unassembled WGS sequence"/>
</dbReference>
<proteinExistence type="predicted"/>
<keyword evidence="8" id="KW-0472">Membrane</keyword>
<dbReference type="GO" id="GO:0000155">
    <property type="term" value="F:phosphorelay sensor kinase activity"/>
    <property type="evidence" value="ECO:0007669"/>
    <property type="project" value="InterPro"/>
</dbReference>
<dbReference type="Gene3D" id="3.30.565.10">
    <property type="entry name" value="Histidine kinase-like ATPase, C-terminal domain"/>
    <property type="match status" value="1"/>
</dbReference>
<dbReference type="GO" id="GO:0005886">
    <property type="term" value="C:plasma membrane"/>
    <property type="evidence" value="ECO:0007669"/>
    <property type="project" value="TreeGrafter"/>
</dbReference>
<dbReference type="PANTHER" id="PTHR45436">
    <property type="entry name" value="SENSOR HISTIDINE KINASE YKOH"/>
    <property type="match status" value="1"/>
</dbReference>
<comment type="caution">
    <text evidence="10">The sequence shown here is derived from an EMBL/GenBank/DDBJ whole genome shotgun (WGS) entry which is preliminary data.</text>
</comment>
<keyword evidence="4" id="KW-0808">Transferase</keyword>
<dbReference type="AlphaFoldDB" id="A0A918JZD8"/>
<dbReference type="EMBL" id="BMXR01000001">
    <property type="protein sequence ID" value="GGX39777.1"/>
    <property type="molecule type" value="Genomic_DNA"/>
</dbReference>
<keyword evidence="11" id="KW-1185">Reference proteome</keyword>
<evidence type="ECO:0000256" key="5">
    <source>
        <dbReference type="ARBA" id="ARBA00022692"/>
    </source>
</evidence>
<dbReference type="SMART" id="SM00387">
    <property type="entry name" value="HATPase_c"/>
    <property type="match status" value="1"/>
</dbReference>
<dbReference type="InterPro" id="IPR005467">
    <property type="entry name" value="His_kinase_dom"/>
</dbReference>
<evidence type="ECO:0000256" key="8">
    <source>
        <dbReference type="SAM" id="Phobius"/>
    </source>
</evidence>
<evidence type="ECO:0000313" key="11">
    <source>
        <dbReference type="Proteomes" id="UP000626148"/>
    </source>
</evidence>
<evidence type="ECO:0000256" key="1">
    <source>
        <dbReference type="ARBA" id="ARBA00000085"/>
    </source>
</evidence>
<feature type="domain" description="Histidine kinase" evidence="9">
    <location>
        <begin position="248"/>
        <end position="449"/>
    </location>
</feature>
<dbReference type="PROSITE" id="PS50109">
    <property type="entry name" value="HIS_KIN"/>
    <property type="match status" value="1"/>
</dbReference>
<accession>A0A918JZD8</accession>
<feature type="transmembrane region" description="Helical" evidence="8">
    <location>
        <begin position="21"/>
        <end position="40"/>
    </location>
</feature>
<dbReference type="PANTHER" id="PTHR45436:SF5">
    <property type="entry name" value="SENSOR HISTIDINE KINASE TRCS"/>
    <property type="match status" value="1"/>
</dbReference>
<dbReference type="SUPFAM" id="SSF55874">
    <property type="entry name" value="ATPase domain of HSP90 chaperone/DNA topoisomerase II/histidine kinase"/>
    <property type="match status" value="1"/>
</dbReference>
<evidence type="ECO:0000256" key="3">
    <source>
        <dbReference type="ARBA" id="ARBA00022553"/>
    </source>
</evidence>
<evidence type="ECO:0000256" key="7">
    <source>
        <dbReference type="ARBA" id="ARBA00022989"/>
    </source>
</evidence>
<keyword evidence="6 10" id="KW-0418">Kinase</keyword>
<keyword evidence="5 8" id="KW-0812">Transmembrane</keyword>
<keyword evidence="7 8" id="KW-1133">Transmembrane helix</keyword>
<gene>
    <name evidence="10" type="ORF">GCM10007392_02880</name>
</gene>
<evidence type="ECO:0000256" key="6">
    <source>
        <dbReference type="ARBA" id="ARBA00022777"/>
    </source>
</evidence>
<sequence length="449" mass="51553">MPRDPRGRRRPSLERGIRFRLLVVLVLVMGGVLVFVDIAVSRLSRDFVLTRLEHDAESLITSLVVAGPDDWRITDNQLPSVYQRAHSGHYYILSGPDRTDRSRSLWDLTFEVERLLPGETRVGIRRELNGQTWLVWQLGFEKGGQVYSLWIAEDLAPLQMEQRRFESVLLLLVLVAVAVLLWMQRRVLRRGFARLKPLQRELEAHRLGIESQIPESLPEEVAPLVDALLSVLERSDQQIRRSRTALGNLSHELKRPLQQLHSLADRQSGPDDREALMRVYHQLHERIDRELRRARIAGTPSPGRRFAPAEELPYLVDMMSRLYREAPRVELDLPDVDTLPFDRDDVLELLGNLLDNACRHARSRVRLSLRRVETAWRWDVEDDGAGVVEADYERLAGRGVRLDESDRTERGHGLGLSICQAVVDSYRGEMTFDRSTLGGLRVRVVLPVP</sequence>
<feature type="transmembrane region" description="Helical" evidence="8">
    <location>
        <begin position="165"/>
        <end position="183"/>
    </location>
</feature>
<dbReference type="RefSeq" id="WP_189606713.1">
    <property type="nucleotide sequence ID" value="NZ_BMXR01000001.1"/>
</dbReference>
<protein>
    <recommendedName>
        <fullName evidence="2">histidine kinase</fullName>
        <ecNumber evidence="2">2.7.13.3</ecNumber>
    </recommendedName>
</protein>
<dbReference type="InterPro" id="IPR036890">
    <property type="entry name" value="HATPase_C_sf"/>
</dbReference>
<dbReference type="EC" id="2.7.13.3" evidence="2"/>
<dbReference type="SUPFAM" id="SSF47384">
    <property type="entry name" value="Homodimeric domain of signal transducing histidine kinase"/>
    <property type="match status" value="1"/>
</dbReference>
<organism evidence="10 11">
    <name type="scientific">Saccharospirillum salsuginis</name>
    <dbReference type="NCBI Taxonomy" id="418750"/>
    <lineage>
        <taxon>Bacteria</taxon>
        <taxon>Pseudomonadati</taxon>
        <taxon>Pseudomonadota</taxon>
        <taxon>Gammaproteobacteria</taxon>
        <taxon>Oceanospirillales</taxon>
        <taxon>Saccharospirillaceae</taxon>
        <taxon>Saccharospirillum</taxon>
    </lineage>
</organism>
<evidence type="ECO:0000256" key="2">
    <source>
        <dbReference type="ARBA" id="ARBA00012438"/>
    </source>
</evidence>
<reference evidence="10" key="1">
    <citation type="journal article" date="2014" name="Int. J. Syst. Evol. Microbiol.">
        <title>Complete genome sequence of Corynebacterium casei LMG S-19264T (=DSM 44701T), isolated from a smear-ripened cheese.</title>
        <authorList>
            <consortium name="US DOE Joint Genome Institute (JGI-PGF)"/>
            <person name="Walter F."/>
            <person name="Albersmeier A."/>
            <person name="Kalinowski J."/>
            <person name="Ruckert C."/>
        </authorList>
    </citation>
    <scope>NUCLEOTIDE SEQUENCE</scope>
    <source>
        <strain evidence="10">KCTC 22169</strain>
    </source>
</reference>
<comment type="catalytic activity">
    <reaction evidence="1">
        <text>ATP + protein L-histidine = ADP + protein N-phospho-L-histidine.</text>
        <dbReference type="EC" id="2.7.13.3"/>
    </reaction>
</comment>
<dbReference type="InterPro" id="IPR036097">
    <property type="entry name" value="HisK_dim/P_sf"/>
</dbReference>
<evidence type="ECO:0000313" key="10">
    <source>
        <dbReference type="EMBL" id="GGX39777.1"/>
    </source>
</evidence>
<evidence type="ECO:0000256" key="4">
    <source>
        <dbReference type="ARBA" id="ARBA00022679"/>
    </source>
</evidence>
<dbReference type="InterPro" id="IPR050428">
    <property type="entry name" value="TCS_sensor_his_kinase"/>
</dbReference>
<dbReference type="Pfam" id="PF02518">
    <property type="entry name" value="HATPase_c"/>
    <property type="match status" value="1"/>
</dbReference>
<name>A0A918JZD8_9GAMM</name>
<reference evidence="10" key="2">
    <citation type="submission" date="2020-09" db="EMBL/GenBank/DDBJ databases">
        <authorList>
            <person name="Sun Q."/>
            <person name="Kim S."/>
        </authorList>
    </citation>
    <scope>NUCLEOTIDE SEQUENCE</scope>
    <source>
        <strain evidence="10">KCTC 22169</strain>
    </source>
</reference>
<evidence type="ECO:0000259" key="9">
    <source>
        <dbReference type="PROSITE" id="PS50109"/>
    </source>
</evidence>